<feature type="transmembrane region" description="Helical" evidence="11">
    <location>
        <begin position="16"/>
        <end position="36"/>
    </location>
</feature>
<keyword evidence="14" id="KW-0282">Flagellum</keyword>
<evidence type="ECO:0000256" key="4">
    <source>
        <dbReference type="ARBA" id="ARBA00022475"/>
    </source>
</evidence>
<reference evidence="14 15" key="1">
    <citation type="submission" date="2020-08" db="EMBL/GenBank/DDBJ databases">
        <title>Genomic Encyclopedia of Archaeal and Bacterial Type Strains, Phase II (KMG-II): from individual species to whole genera.</title>
        <authorList>
            <person name="Goeker M."/>
        </authorList>
    </citation>
    <scope>NUCLEOTIDE SEQUENCE [LARGE SCALE GENOMIC DNA]</scope>
    <source>
        <strain evidence="14 15">DSM 23288</strain>
    </source>
</reference>
<sequence>MPARALLANLSTRGKIVLAVGALAVVVVFFALFRIATAPSYTTLLTGLDPKQTGKVTEALSARGIPFELQNNGTAVAVQRGETAQARIALAESGVPASTQEGYEILDRQKLGTSNFQQQVNYQRAKEGEIARTIEQIDGVSSAQVQLVLPDREAQLFAENVNPATAAVLLSGTALDEGQVRGIAQLVANSVSGLRSDKVTITDSSGTMLWPTATSGGGGSSGLLAKQAAEARYNQQAASAITAMLARTIGAENVQVQVNADLDANEATQDRLVYGRAGTPTATRTERETLVGRAGGAGGPAGTAGNNPPTYAQQGGGDSDYRRETEDEALAVNKTVTRTRIAPGSIRRQQVAVLIDDSIPATMIPGIRDAVMSAAGIDEERGDVLTVSQLAFVQPPRAPAASPVDDIWEYARYALIGLAALAFLALVTRQLRKREQEALAGEPTWLREIESPRTLAELERFEEPVAPTRVLPLRSPENPARMQVEELVERDPERVAQHVRAWMQED</sequence>
<feature type="region of interest" description="Disordered" evidence="10">
    <location>
        <begin position="293"/>
        <end position="323"/>
    </location>
</feature>
<evidence type="ECO:0000259" key="13">
    <source>
        <dbReference type="Pfam" id="PF08345"/>
    </source>
</evidence>
<evidence type="ECO:0000259" key="12">
    <source>
        <dbReference type="Pfam" id="PF01514"/>
    </source>
</evidence>
<evidence type="ECO:0000313" key="15">
    <source>
        <dbReference type="Proteomes" id="UP000585272"/>
    </source>
</evidence>
<protein>
    <recommendedName>
        <fullName evidence="9">Flagellar M-ring protein</fullName>
    </recommendedName>
</protein>
<name>A0A840IAQ8_9ACTN</name>
<comment type="subcellular location">
    <subcellularLocation>
        <location evidence="1 9">Bacterial flagellum basal body</location>
    </subcellularLocation>
    <subcellularLocation>
        <location evidence="2">Cell membrane</location>
        <topology evidence="2">Multi-pass membrane protein</topology>
    </subcellularLocation>
</comment>
<comment type="caution">
    <text evidence="14">The sequence shown here is derived from an EMBL/GenBank/DDBJ whole genome shotgun (WGS) entry which is preliminary data.</text>
</comment>
<dbReference type="GO" id="GO:0005886">
    <property type="term" value="C:plasma membrane"/>
    <property type="evidence" value="ECO:0007669"/>
    <property type="project" value="UniProtKB-SubCell"/>
</dbReference>
<dbReference type="Pfam" id="PF01514">
    <property type="entry name" value="YscJ_FliF"/>
    <property type="match status" value="1"/>
</dbReference>
<keyword evidence="14" id="KW-0966">Cell projection</keyword>
<keyword evidence="5 11" id="KW-0812">Transmembrane</keyword>
<evidence type="ECO:0000256" key="6">
    <source>
        <dbReference type="ARBA" id="ARBA00022989"/>
    </source>
</evidence>
<gene>
    <name evidence="14" type="ORF">BDZ31_000583</name>
</gene>
<keyword evidence="7 11" id="KW-0472">Membrane</keyword>
<keyword evidence="15" id="KW-1185">Reference proteome</keyword>
<accession>A0A840IAQ8</accession>
<evidence type="ECO:0000256" key="11">
    <source>
        <dbReference type="SAM" id="Phobius"/>
    </source>
</evidence>
<dbReference type="InterPro" id="IPR000067">
    <property type="entry name" value="FlgMring_FliF"/>
</dbReference>
<evidence type="ECO:0000313" key="14">
    <source>
        <dbReference type="EMBL" id="MBB4661010.1"/>
    </source>
</evidence>
<dbReference type="InterPro" id="IPR006182">
    <property type="entry name" value="FliF_N_dom"/>
</dbReference>
<dbReference type="EMBL" id="JACHNU010000001">
    <property type="protein sequence ID" value="MBB4661010.1"/>
    <property type="molecule type" value="Genomic_DNA"/>
</dbReference>
<evidence type="ECO:0000256" key="3">
    <source>
        <dbReference type="ARBA" id="ARBA00007971"/>
    </source>
</evidence>
<comment type="similarity">
    <text evidence="3 9">Belongs to the FliF family.</text>
</comment>
<keyword evidence="8 9" id="KW-0975">Bacterial flagellum</keyword>
<evidence type="ECO:0000256" key="10">
    <source>
        <dbReference type="SAM" id="MobiDB-lite"/>
    </source>
</evidence>
<dbReference type="PIRSF" id="PIRSF004862">
    <property type="entry name" value="FliF"/>
    <property type="match status" value="1"/>
</dbReference>
<dbReference type="PANTHER" id="PTHR30046">
    <property type="entry name" value="FLAGELLAR M-RING PROTEIN"/>
    <property type="match status" value="1"/>
</dbReference>
<organism evidence="14 15">
    <name type="scientific">Conexibacter arvalis</name>
    <dbReference type="NCBI Taxonomy" id="912552"/>
    <lineage>
        <taxon>Bacteria</taxon>
        <taxon>Bacillati</taxon>
        <taxon>Actinomycetota</taxon>
        <taxon>Thermoleophilia</taxon>
        <taxon>Solirubrobacterales</taxon>
        <taxon>Conexibacteraceae</taxon>
        <taxon>Conexibacter</taxon>
    </lineage>
</organism>
<dbReference type="InterPro" id="IPR045851">
    <property type="entry name" value="AMP-bd_C_sf"/>
</dbReference>
<dbReference type="Proteomes" id="UP000585272">
    <property type="component" value="Unassembled WGS sequence"/>
</dbReference>
<dbReference type="GO" id="GO:0071973">
    <property type="term" value="P:bacterial-type flagellum-dependent cell motility"/>
    <property type="evidence" value="ECO:0007669"/>
    <property type="project" value="InterPro"/>
</dbReference>
<feature type="compositionally biased region" description="Gly residues" evidence="10">
    <location>
        <begin position="293"/>
        <end position="302"/>
    </location>
</feature>
<keyword evidence="6 11" id="KW-1133">Transmembrane helix</keyword>
<dbReference type="Pfam" id="PF08345">
    <property type="entry name" value="YscJ_FliF_C"/>
    <property type="match status" value="1"/>
</dbReference>
<evidence type="ECO:0000256" key="5">
    <source>
        <dbReference type="ARBA" id="ARBA00022692"/>
    </source>
</evidence>
<dbReference type="GO" id="GO:0003774">
    <property type="term" value="F:cytoskeletal motor activity"/>
    <property type="evidence" value="ECO:0007669"/>
    <property type="project" value="InterPro"/>
</dbReference>
<evidence type="ECO:0000256" key="1">
    <source>
        <dbReference type="ARBA" id="ARBA00004117"/>
    </source>
</evidence>
<evidence type="ECO:0000256" key="7">
    <source>
        <dbReference type="ARBA" id="ARBA00023136"/>
    </source>
</evidence>
<dbReference type="PANTHER" id="PTHR30046:SF0">
    <property type="entry name" value="FLAGELLAR M-RING PROTEIN"/>
    <property type="match status" value="1"/>
</dbReference>
<dbReference type="InterPro" id="IPR013556">
    <property type="entry name" value="Flag_M-ring_C"/>
</dbReference>
<dbReference type="InterPro" id="IPR043427">
    <property type="entry name" value="YscJ/FliF"/>
</dbReference>
<feature type="domain" description="Flagellar M-ring C-terminal" evidence="13">
    <location>
        <begin position="245"/>
        <end position="392"/>
    </location>
</feature>
<keyword evidence="4" id="KW-1003">Cell membrane</keyword>
<keyword evidence="14" id="KW-0969">Cilium</keyword>
<evidence type="ECO:0000256" key="8">
    <source>
        <dbReference type="ARBA" id="ARBA00023143"/>
    </source>
</evidence>
<dbReference type="RefSeq" id="WP_183338804.1">
    <property type="nucleotide sequence ID" value="NZ_JACHNU010000001.1"/>
</dbReference>
<evidence type="ECO:0000256" key="9">
    <source>
        <dbReference type="PIRNR" id="PIRNR004862"/>
    </source>
</evidence>
<dbReference type="Gene3D" id="3.30.300.30">
    <property type="match status" value="1"/>
</dbReference>
<comment type="function">
    <text evidence="9">The M ring may be actively involved in energy transduction.</text>
</comment>
<dbReference type="GO" id="GO:0009431">
    <property type="term" value="C:bacterial-type flagellum basal body, MS ring"/>
    <property type="evidence" value="ECO:0007669"/>
    <property type="project" value="InterPro"/>
</dbReference>
<evidence type="ECO:0000256" key="2">
    <source>
        <dbReference type="ARBA" id="ARBA00004651"/>
    </source>
</evidence>
<dbReference type="AlphaFoldDB" id="A0A840IAQ8"/>
<dbReference type="PRINTS" id="PR01009">
    <property type="entry name" value="FLGMRINGFLIF"/>
</dbReference>
<proteinExistence type="inferred from homology"/>
<dbReference type="NCBIfam" id="TIGR00206">
    <property type="entry name" value="fliF"/>
    <property type="match status" value="1"/>
</dbReference>
<feature type="domain" description="Flagellar M-ring N-terminal" evidence="12">
    <location>
        <begin position="37"/>
        <end position="209"/>
    </location>
</feature>